<name>A0A9N9LPP2_9HELO</name>
<comment type="caution">
    <text evidence="2">The sequence shown here is derived from an EMBL/GenBank/DDBJ whole genome shotgun (WGS) entry which is preliminary data.</text>
</comment>
<evidence type="ECO:0000313" key="2">
    <source>
        <dbReference type="EMBL" id="CAG8976164.1"/>
    </source>
</evidence>
<proteinExistence type="predicted"/>
<dbReference type="AlphaFoldDB" id="A0A9N9LPP2"/>
<organism evidence="2 3">
    <name type="scientific">Hymenoscyphus albidus</name>
    <dbReference type="NCBI Taxonomy" id="595503"/>
    <lineage>
        <taxon>Eukaryota</taxon>
        <taxon>Fungi</taxon>
        <taxon>Dikarya</taxon>
        <taxon>Ascomycota</taxon>
        <taxon>Pezizomycotina</taxon>
        <taxon>Leotiomycetes</taxon>
        <taxon>Helotiales</taxon>
        <taxon>Helotiaceae</taxon>
        <taxon>Hymenoscyphus</taxon>
    </lineage>
</organism>
<protein>
    <submittedName>
        <fullName evidence="2">Uncharacterized protein</fullName>
    </submittedName>
</protein>
<accession>A0A9N9LPP2</accession>
<sequence>MSFQPIVARADSPISASSSKLAISYLTNSNPEPALEQSISMDTEAQRTTGAPLIKVEPAEPVIGADDHATNPEAVHLVETLLAKFEQAVVDHSTPIKTETPIAAALPPMDELSVTAMTLEKQILVDTQDLIEQNHYTAKGEAVTMIASSDQESSETEGDLESVAKRRCSGLKAPKRKSNHLITRGEKVEARITRSSAARSK</sequence>
<evidence type="ECO:0000313" key="3">
    <source>
        <dbReference type="Proteomes" id="UP000701801"/>
    </source>
</evidence>
<feature type="compositionally biased region" description="Basic residues" evidence="1">
    <location>
        <begin position="165"/>
        <end position="179"/>
    </location>
</feature>
<feature type="region of interest" description="Disordered" evidence="1">
    <location>
        <begin position="148"/>
        <end position="201"/>
    </location>
</feature>
<reference evidence="2" key="1">
    <citation type="submission" date="2021-07" db="EMBL/GenBank/DDBJ databases">
        <authorList>
            <person name="Durling M."/>
        </authorList>
    </citation>
    <scope>NUCLEOTIDE SEQUENCE</scope>
</reference>
<feature type="compositionally biased region" description="Basic and acidic residues" evidence="1">
    <location>
        <begin position="183"/>
        <end position="192"/>
    </location>
</feature>
<dbReference type="EMBL" id="CAJVRM010000163">
    <property type="protein sequence ID" value="CAG8976164.1"/>
    <property type="molecule type" value="Genomic_DNA"/>
</dbReference>
<dbReference type="Proteomes" id="UP000701801">
    <property type="component" value="Unassembled WGS sequence"/>
</dbReference>
<evidence type="ECO:0000256" key="1">
    <source>
        <dbReference type="SAM" id="MobiDB-lite"/>
    </source>
</evidence>
<gene>
    <name evidence="2" type="ORF">HYALB_00010034</name>
</gene>
<keyword evidence="3" id="KW-1185">Reference proteome</keyword>